<evidence type="ECO:0000313" key="3">
    <source>
        <dbReference type="Proteomes" id="UP000579812"/>
    </source>
</evidence>
<reference evidence="2 3" key="1">
    <citation type="submission" date="2020-04" db="EMBL/GenBank/DDBJ databases">
        <title>Chromosome-level genome assembly of a cyprinid fish Onychostoma macrolepis by integration of Nanopore Sequencing, Bionano and Hi-C technology.</title>
        <authorList>
            <person name="Wang D."/>
        </authorList>
    </citation>
    <scope>NUCLEOTIDE SEQUENCE [LARGE SCALE GENOMIC DNA]</scope>
    <source>
        <strain evidence="2">SWU-2019</strain>
        <tissue evidence="2">Muscle</tissue>
    </source>
</reference>
<dbReference type="Proteomes" id="UP000579812">
    <property type="component" value="Unassembled WGS sequence"/>
</dbReference>
<keyword evidence="1" id="KW-1133">Transmembrane helix</keyword>
<keyword evidence="1" id="KW-0472">Membrane</keyword>
<dbReference type="AlphaFoldDB" id="A0A7J6DDM8"/>
<protein>
    <submittedName>
        <fullName evidence="2">Uncharacterized protein</fullName>
    </submittedName>
</protein>
<sequence>MSENATLWSSGSGSKLFMGSGTKLIVQTKEKQEPNIFKIEDSCLATDFTDHEAVKFEFEGKNVTPVRYTGQNYYSSFNFRAGDDCNEQVHCVKGGSSSSFEPDEKINYMSLGLYWLRILFLKTVVFNVLITFKAWMS</sequence>
<evidence type="ECO:0000256" key="1">
    <source>
        <dbReference type="SAM" id="Phobius"/>
    </source>
</evidence>
<feature type="transmembrane region" description="Helical" evidence="1">
    <location>
        <begin position="114"/>
        <end position="136"/>
    </location>
</feature>
<dbReference type="EMBL" id="JAAMOB010000002">
    <property type="protein sequence ID" value="KAF4117413.1"/>
    <property type="molecule type" value="Genomic_DNA"/>
</dbReference>
<organism evidence="2 3">
    <name type="scientific">Onychostoma macrolepis</name>
    <dbReference type="NCBI Taxonomy" id="369639"/>
    <lineage>
        <taxon>Eukaryota</taxon>
        <taxon>Metazoa</taxon>
        <taxon>Chordata</taxon>
        <taxon>Craniata</taxon>
        <taxon>Vertebrata</taxon>
        <taxon>Euteleostomi</taxon>
        <taxon>Actinopterygii</taxon>
        <taxon>Neopterygii</taxon>
        <taxon>Teleostei</taxon>
        <taxon>Ostariophysi</taxon>
        <taxon>Cypriniformes</taxon>
        <taxon>Cyprinidae</taxon>
        <taxon>Acrossocheilinae</taxon>
        <taxon>Onychostoma</taxon>
    </lineage>
</organism>
<gene>
    <name evidence="2" type="ORF">G5714_001966</name>
</gene>
<accession>A0A7J6DDM8</accession>
<comment type="caution">
    <text evidence="2">The sequence shown here is derived from an EMBL/GenBank/DDBJ whole genome shotgun (WGS) entry which is preliminary data.</text>
</comment>
<evidence type="ECO:0000313" key="2">
    <source>
        <dbReference type="EMBL" id="KAF4117413.1"/>
    </source>
</evidence>
<keyword evidence="1" id="KW-0812">Transmembrane</keyword>
<keyword evidence="3" id="KW-1185">Reference proteome</keyword>
<proteinExistence type="predicted"/>
<name>A0A7J6DDM8_9TELE</name>